<accession>A0A2S6HYU3</accession>
<feature type="chain" id="PRO_5039288249" evidence="1">
    <location>
        <begin position="20"/>
        <end position="456"/>
    </location>
</feature>
<evidence type="ECO:0000313" key="3">
    <source>
        <dbReference type="Proteomes" id="UP000237749"/>
    </source>
</evidence>
<dbReference type="Proteomes" id="UP000237749">
    <property type="component" value="Unassembled WGS sequence"/>
</dbReference>
<evidence type="ECO:0000313" key="2">
    <source>
        <dbReference type="EMBL" id="PPK83240.1"/>
    </source>
</evidence>
<keyword evidence="2" id="KW-0813">Transport</keyword>
<proteinExistence type="predicted"/>
<keyword evidence="3" id="KW-1185">Reference proteome</keyword>
<comment type="caution">
    <text evidence="2">The sequence shown here is derived from an EMBL/GenBank/DDBJ whole genome shotgun (WGS) entry which is preliminary data.</text>
</comment>
<dbReference type="RefSeq" id="WP_104433842.1">
    <property type="nucleotide sequence ID" value="NZ_PTJA01000001.1"/>
</dbReference>
<name>A0A2S6HYU3_9FIRM</name>
<dbReference type="PANTHER" id="PTHR43649">
    <property type="entry name" value="ARABINOSE-BINDING PROTEIN-RELATED"/>
    <property type="match status" value="1"/>
</dbReference>
<dbReference type="SUPFAM" id="SSF53850">
    <property type="entry name" value="Periplasmic binding protein-like II"/>
    <property type="match status" value="1"/>
</dbReference>
<feature type="signal peptide" evidence="1">
    <location>
        <begin position="1"/>
        <end position="19"/>
    </location>
</feature>
<dbReference type="PANTHER" id="PTHR43649:SF11">
    <property type="entry name" value="ABC TRANSPORTER SUBSTRATE-BINDING PROTEIN YESO-RELATED"/>
    <property type="match status" value="1"/>
</dbReference>
<keyword evidence="2" id="KW-0762">Sugar transport</keyword>
<protein>
    <submittedName>
        <fullName evidence="2">Multiple sugar transport system substrate-binding protein</fullName>
    </submittedName>
</protein>
<dbReference type="AlphaFoldDB" id="A0A2S6HYU3"/>
<dbReference type="PROSITE" id="PS51257">
    <property type="entry name" value="PROKAR_LIPOPROTEIN"/>
    <property type="match status" value="1"/>
</dbReference>
<dbReference type="EMBL" id="PTJA01000001">
    <property type="protein sequence ID" value="PPK83240.1"/>
    <property type="molecule type" value="Genomic_DNA"/>
</dbReference>
<dbReference type="OrthoDB" id="9782846at2"/>
<gene>
    <name evidence="2" type="ORF">BXY41_101303</name>
</gene>
<dbReference type="Gene3D" id="3.40.190.10">
    <property type="entry name" value="Periplasmic binding protein-like II"/>
    <property type="match status" value="2"/>
</dbReference>
<keyword evidence="1" id="KW-0732">Signal</keyword>
<dbReference type="Pfam" id="PF13416">
    <property type="entry name" value="SBP_bac_8"/>
    <property type="match status" value="1"/>
</dbReference>
<dbReference type="InterPro" id="IPR050490">
    <property type="entry name" value="Bact_solute-bd_prot1"/>
</dbReference>
<sequence length="456" mass="49440">MKKKIALLMSCCMAAATLAGCGGSSASATTAAAQAPATTQATTAAPSKEASGGSGDVKLTMSWWGNQVRNERTQAALDLYSEQNKGVTIEGQFSEWSDYWNKLATSAAGQSLPDLVQMDYMYIDQYVKNNLLVDLKPYIEKGTLDVSNISENTMASGTVDGGVYAICAGINSPAMMYNKTLLDKNGITIKDYMTIDDFEAVCRQVYEKTGYKTSIVYGTAQTYLDYFMRAYDVVLFGDKKMGGTAESYIPFFQMYETGLKEGWLIDPGVFAEISIGSVEQDPLVNGSSPETMSWCAFANSNQLTAVQNAAPEGVTIGMTTWPSPDPKKSGYLKSSQFFSIGAHTKNPDEAVKVLNYLINSSDANNILLGERGVPASSKIAQELSPKMDAINQEIIRYINEVVTPNSSPINPPQPDGASEVFNLLNQVQEQLCYGTFDSKAAAEEFYNSANKIMSQK</sequence>
<organism evidence="2 3">
    <name type="scientific">Lacrimispora xylanisolvens</name>
    <dbReference type="NCBI Taxonomy" id="384636"/>
    <lineage>
        <taxon>Bacteria</taxon>
        <taxon>Bacillati</taxon>
        <taxon>Bacillota</taxon>
        <taxon>Clostridia</taxon>
        <taxon>Lachnospirales</taxon>
        <taxon>Lachnospiraceae</taxon>
        <taxon>Lacrimispora</taxon>
    </lineage>
</organism>
<reference evidence="2 3" key="1">
    <citation type="submission" date="2018-02" db="EMBL/GenBank/DDBJ databases">
        <title>Genomic Encyclopedia of Archaeal and Bacterial Type Strains, Phase II (KMG-II): from individual species to whole genera.</title>
        <authorList>
            <person name="Goeker M."/>
        </authorList>
    </citation>
    <scope>NUCLEOTIDE SEQUENCE [LARGE SCALE GENOMIC DNA]</scope>
    <source>
        <strain evidence="2 3">DSM 3808</strain>
    </source>
</reference>
<evidence type="ECO:0000256" key="1">
    <source>
        <dbReference type="SAM" id="SignalP"/>
    </source>
</evidence>
<dbReference type="InterPro" id="IPR006059">
    <property type="entry name" value="SBP"/>
</dbReference>